<evidence type="ECO:0000313" key="3">
    <source>
        <dbReference type="Proteomes" id="UP000712600"/>
    </source>
</evidence>
<feature type="region of interest" description="Disordered" evidence="1">
    <location>
        <begin position="201"/>
        <end position="231"/>
    </location>
</feature>
<evidence type="ECO:0000256" key="1">
    <source>
        <dbReference type="SAM" id="MobiDB-lite"/>
    </source>
</evidence>
<feature type="region of interest" description="Disordered" evidence="1">
    <location>
        <begin position="51"/>
        <end position="70"/>
    </location>
</feature>
<accession>A0A8S9SKK8</accession>
<proteinExistence type="predicted"/>
<protein>
    <submittedName>
        <fullName evidence="2">Uncharacterized protein</fullName>
    </submittedName>
</protein>
<evidence type="ECO:0000313" key="2">
    <source>
        <dbReference type="EMBL" id="KAF3601124.1"/>
    </source>
</evidence>
<dbReference type="AlphaFoldDB" id="A0A8S9SKK8"/>
<dbReference type="Proteomes" id="UP000712600">
    <property type="component" value="Unassembled WGS sequence"/>
</dbReference>
<dbReference type="EMBL" id="QGKX02000004">
    <property type="protein sequence ID" value="KAF3601124.1"/>
    <property type="molecule type" value="Genomic_DNA"/>
</dbReference>
<name>A0A8S9SKK8_BRACR</name>
<reference evidence="2" key="1">
    <citation type="submission" date="2019-12" db="EMBL/GenBank/DDBJ databases">
        <title>Genome sequencing and annotation of Brassica cretica.</title>
        <authorList>
            <person name="Studholme D.J."/>
            <person name="Sarris P."/>
        </authorList>
    </citation>
    <scope>NUCLEOTIDE SEQUENCE</scope>
    <source>
        <strain evidence="2">PFS-109/04</strain>
        <tissue evidence="2">Leaf</tissue>
    </source>
</reference>
<organism evidence="2 3">
    <name type="scientific">Brassica cretica</name>
    <name type="common">Mustard</name>
    <dbReference type="NCBI Taxonomy" id="69181"/>
    <lineage>
        <taxon>Eukaryota</taxon>
        <taxon>Viridiplantae</taxon>
        <taxon>Streptophyta</taxon>
        <taxon>Embryophyta</taxon>
        <taxon>Tracheophyta</taxon>
        <taxon>Spermatophyta</taxon>
        <taxon>Magnoliopsida</taxon>
        <taxon>eudicotyledons</taxon>
        <taxon>Gunneridae</taxon>
        <taxon>Pentapetalae</taxon>
        <taxon>rosids</taxon>
        <taxon>malvids</taxon>
        <taxon>Brassicales</taxon>
        <taxon>Brassicaceae</taxon>
        <taxon>Brassiceae</taxon>
        <taxon>Brassica</taxon>
    </lineage>
</organism>
<comment type="caution">
    <text evidence="2">The sequence shown here is derived from an EMBL/GenBank/DDBJ whole genome shotgun (WGS) entry which is preliminary data.</text>
</comment>
<sequence length="263" mass="28550">MRGRSIQKWWKCGAVAFKNGGNAGRSIQKRQIKIKGAGKIESRRVLLGRGRNTLQGQTASKEPDVEHTKVGDSIGMQKEKGGMNRLSCVVASYVSCIELSAVASRFSFRIEQTLRGSVVCNKGNALEVYGTSNGTHEDVGYVDMCVLNPVLGNRGRKWGRGGCYNCSVGLVIVSVERDANQLEGRDEGMLIDPTRRTGELDGVLRPTRPFDELDGSVDPTRRTGELVGASGPTRPFGELDDGCFAVRDSLSEALCNLSQRLIV</sequence>
<feature type="compositionally biased region" description="Basic and acidic residues" evidence="1">
    <location>
        <begin position="61"/>
        <end position="70"/>
    </location>
</feature>
<gene>
    <name evidence="2" type="ORF">F2Q69_00036414</name>
</gene>